<dbReference type="OrthoDB" id="8098202at2"/>
<accession>A0A657LU70</accession>
<reference evidence="1 2" key="1">
    <citation type="submission" date="2016-02" db="EMBL/GenBank/DDBJ databases">
        <title>Genome sequencing of a beta-galactosidase producing bacteria Rhizobium sp. 59.</title>
        <authorList>
            <person name="Wang D."/>
            <person name="Kot W."/>
            <person name="Qin Y."/>
            <person name="Hansen L."/>
            <person name="Naqvi K."/>
            <person name="Rensing C."/>
        </authorList>
    </citation>
    <scope>NUCLEOTIDE SEQUENCE [LARGE SCALE GENOMIC DNA]</scope>
    <source>
        <strain evidence="1 2">59</strain>
    </source>
</reference>
<comment type="caution">
    <text evidence="1">The sequence shown here is derived from an EMBL/GenBank/DDBJ whole genome shotgun (WGS) entry which is preliminary data.</text>
</comment>
<evidence type="ECO:0000313" key="1">
    <source>
        <dbReference type="EMBL" id="OJF97573.1"/>
    </source>
</evidence>
<dbReference type="Proteomes" id="UP000182661">
    <property type="component" value="Unassembled WGS sequence"/>
</dbReference>
<organism evidence="1 2">
    <name type="scientific">Pararhizobium antarcticum</name>
    <dbReference type="NCBI Taxonomy" id="1798805"/>
    <lineage>
        <taxon>Bacteria</taxon>
        <taxon>Pseudomonadati</taxon>
        <taxon>Pseudomonadota</taxon>
        <taxon>Alphaproteobacteria</taxon>
        <taxon>Hyphomicrobiales</taxon>
        <taxon>Rhizobiaceae</taxon>
        <taxon>Rhizobium/Agrobacterium group</taxon>
        <taxon>Pararhizobium</taxon>
    </lineage>
</organism>
<evidence type="ECO:0000313" key="2">
    <source>
        <dbReference type="Proteomes" id="UP000182661"/>
    </source>
</evidence>
<keyword evidence="2" id="KW-1185">Reference proteome</keyword>
<sequence>MQRRDILRSAVAFTVGAPAVMGAATAYDPIISAIQAYKDGCVAFCAVPEDEMEQDEENVIARTYGAPMEILENWDQPAMTQEGAIVALRLMRDEHLYIDGFGGAMFAAALAYFEQNS</sequence>
<name>A0A657LU70_9HYPH</name>
<proteinExistence type="predicted"/>
<dbReference type="EMBL" id="LSRP01000082">
    <property type="protein sequence ID" value="OJF97573.1"/>
    <property type="molecule type" value="Genomic_DNA"/>
</dbReference>
<gene>
    <name evidence="1" type="ORF">AX760_16550</name>
</gene>
<dbReference type="RefSeq" id="WP_071832948.1">
    <property type="nucleotide sequence ID" value="NZ_LSRP01000082.1"/>
</dbReference>
<protein>
    <submittedName>
        <fullName evidence="1">Uncharacterized protein</fullName>
    </submittedName>
</protein>
<dbReference type="AlphaFoldDB" id="A0A657LU70"/>